<dbReference type="Proteomes" id="UP001444661">
    <property type="component" value="Unassembled WGS sequence"/>
</dbReference>
<feature type="transmembrane region" description="Helical" evidence="7">
    <location>
        <begin position="396"/>
        <end position="419"/>
    </location>
</feature>
<feature type="transmembrane region" description="Helical" evidence="7">
    <location>
        <begin position="290"/>
        <end position="310"/>
    </location>
</feature>
<comment type="subcellular location">
    <subcellularLocation>
        <location evidence="1">Membrane</location>
        <topology evidence="1">Multi-pass membrane protein</topology>
    </subcellularLocation>
</comment>
<evidence type="ECO:0008006" key="10">
    <source>
        <dbReference type="Google" id="ProtNLM"/>
    </source>
</evidence>
<dbReference type="EMBL" id="JAQQWK010000001">
    <property type="protein sequence ID" value="KAK8055529.1"/>
    <property type="molecule type" value="Genomic_DNA"/>
</dbReference>
<feature type="transmembrane region" description="Helical" evidence="7">
    <location>
        <begin position="106"/>
        <end position="124"/>
    </location>
</feature>
<dbReference type="InterPro" id="IPR036259">
    <property type="entry name" value="MFS_trans_sf"/>
</dbReference>
<feature type="transmembrane region" description="Helical" evidence="7">
    <location>
        <begin position="473"/>
        <end position="494"/>
    </location>
</feature>
<evidence type="ECO:0000256" key="4">
    <source>
        <dbReference type="ARBA" id="ARBA00022989"/>
    </source>
</evidence>
<evidence type="ECO:0000256" key="3">
    <source>
        <dbReference type="ARBA" id="ARBA00022692"/>
    </source>
</evidence>
<protein>
    <recommendedName>
        <fullName evidence="10">General alpha-glucoside permease</fullName>
    </recommendedName>
</protein>
<evidence type="ECO:0000313" key="8">
    <source>
        <dbReference type="EMBL" id="KAK8055529.1"/>
    </source>
</evidence>
<dbReference type="Gene3D" id="1.20.1250.20">
    <property type="entry name" value="MFS general substrate transporter like domains"/>
    <property type="match status" value="1"/>
</dbReference>
<keyword evidence="4 7" id="KW-1133">Transmembrane helix</keyword>
<reference evidence="8 9" key="1">
    <citation type="submission" date="2023-01" db="EMBL/GenBank/DDBJ databases">
        <title>Analysis of 21 Apiospora genomes using comparative genomics revels a genus with tremendous synthesis potential of carbohydrate active enzymes and secondary metabolites.</title>
        <authorList>
            <person name="Sorensen T."/>
        </authorList>
    </citation>
    <scope>NUCLEOTIDE SEQUENCE [LARGE SCALE GENOMIC DNA]</scope>
    <source>
        <strain evidence="8 9">CBS 33761</strain>
    </source>
</reference>
<feature type="compositionally biased region" description="Acidic residues" evidence="6">
    <location>
        <begin position="70"/>
        <end position="79"/>
    </location>
</feature>
<keyword evidence="5 7" id="KW-0472">Membrane</keyword>
<accession>A0ABR1U9G4</accession>
<feature type="transmembrane region" description="Helical" evidence="7">
    <location>
        <begin position="261"/>
        <end position="284"/>
    </location>
</feature>
<keyword evidence="2" id="KW-0813">Transport</keyword>
<dbReference type="Pfam" id="PF13347">
    <property type="entry name" value="MFS_2"/>
    <property type="match status" value="1"/>
</dbReference>
<evidence type="ECO:0000313" key="9">
    <source>
        <dbReference type="Proteomes" id="UP001444661"/>
    </source>
</evidence>
<name>A0ABR1U9G4_9PEZI</name>
<keyword evidence="9" id="KW-1185">Reference proteome</keyword>
<feature type="region of interest" description="Disordered" evidence="6">
    <location>
        <begin position="528"/>
        <end position="552"/>
    </location>
</feature>
<comment type="caution">
    <text evidence="8">The sequence shown here is derived from an EMBL/GenBank/DDBJ whole genome shotgun (WGS) entry which is preliminary data.</text>
</comment>
<sequence length="641" mass="69165">MATTTPDDLKVQQSIPGTHHPNQTPSSHRPKDDGNGIDNEAWEPFDDPYAVPTTNLQATSQSTDGRREDGDGDEDEDDGWVCNPNNPAEMSKWSGQPSIKGSSDTVRMLLLNFCTLGIVFTWGVEMTYGNPYLLSLGLSKSHTSLVWIAGPLSGLIVQPIVGAIADESRSKWGRRRPFIAGGSIIVALGLLVLGFTKEIITAFFGEGEGAQNITIFVAVLSIYVVDFSINAVMSAARSLVVDTLPVSKQQDGAAWGGRMSSIGHLIGYVAGAVDLAKITGGFLGAEQFKILTVIASVGILGASAVTCWAVTERVLVDVRHDPNQPGGRFKVVHQIWSTILHLPPRIRAICMVQLWAWIGWFPFLFYGTTWVGETYYRYDVPEDAKSGDALADIGRIGSTALVIYSCITAVGSWVLPLVIRSPEDDNFTHRPPQSIASYLEKLNKYKPSLLTAWIFGNGLFAFALYMAPFATSFRFATVIMCICGLPWTITMWAPTTFLGVEVSKLSGGTESNASYQRISNGAAMEMTTLDRPGSPTDRHLENGGAHGGQDGLDKASGSGELSGIYFGILNIYTTIPQFIGTFISTIVFAILEPGKSPELAHDAPPDEHHSTDGPNAIAVCMFIGAISATMSVLATRKLKYL</sequence>
<evidence type="ECO:0000256" key="1">
    <source>
        <dbReference type="ARBA" id="ARBA00004141"/>
    </source>
</evidence>
<feature type="compositionally biased region" description="Polar residues" evidence="6">
    <location>
        <begin position="52"/>
        <end position="63"/>
    </location>
</feature>
<feature type="transmembrane region" description="Helical" evidence="7">
    <location>
        <begin position="616"/>
        <end position="635"/>
    </location>
</feature>
<feature type="transmembrane region" description="Helical" evidence="7">
    <location>
        <begin position="144"/>
        <end position="165"/>
    </location>
</feature>
<proteinExistence type="predicted"/>
<evidence type="ECO:0000256" key="2">
    <source>
        <dbReference type="ARBA" id="ARBA00022448"/>
    </source>
</evidence>
<dbReference type="PANTHER" id="PTHR19432">
    <property type="entry name" value="SUGAR TRANSPORTER"/>
    <property type="match status" value="1"/>
</dbReference>
<feature type="transmembrane region" description="Helical" evidence="7">
    <location>
        <begin position="449"/>
        <end position="467"/>
    </location>
</feature>
<feature type="transmembrane region" description="Helical" evidence="7">
    <location>
        <begin position="564"/>
        <end position="591"/>
    </location>
</feature>
<evidence type="ECO:0000256" key="5">
    <source>
        <dbReference type="ARBA" id="ARBA00023136"/>
    </source>
</evidence>
<evidence type="ECO:0000256" key="7">
    <source>
        <dbReference type="SAM" id="Phobius"/>
    </source>
</evidence>
<feature type="transmembrane region" description="Helical" evidence="7">
    <location>
        <begin position="215"/>
        <end position="240"/>
    </location>
</feature>
<feature type="compositionally biased region" description="Polar residues" evidence="6">
    <location>
        <begin position="83"/>
        <end position="98"/>
    </location>
</feature>
<feature type="region of interest" description="Disordered" evidence="6">
    <location>
        <begin position="1"/>
        <end position="98"/>
    </location>
</feature>
<gene>
    <name evidence="8" type="ORF">PG993_000756</name>
</gene>
<feature type="transmembrane region" description="Helical" evidence="7">
    <location>
        <begin position="177"/>
        <end position="195"/>
    </location>
</feature>
<organism evidence="8 9">
    <name type="scientific">Apiospora rasikravindrae</name>
    <dbReference type="NCBI Taxonomy" id="990691"/>
    <lineage>
        <taxon>Eukaryota</taxon>
        <taxon>Fungi</taxon>
        <taxon>Dikarya</taxon>
        <taxon>Ascomycota</taxon>
        <taxon>Pezizomycotina</taxon>
        <taxon>Sordariomycetes</taxon>
        <taxon>Xylariomycetidae</taxon>
        <taxon>Amphisphaeriales</taxon>
        <taxon>Apiosporaceae</taxon>
        <taxon>Apiospora</taxon>
    </lineage>
</organism>
<feature type="transmembrane region" description="Helical" evidence="7">
    <location>
        <begin position="354"/>
        <end position="376"/>
    </location>
</feature>
<keyword evidence="3 7" id="KW-0812">Transmembrane</keyword>
<dbReference type="PANTHER" id="PTHR19432:SF76">
    <property type="entry name" value="TRANSPORTER, PUTATIVE (EUROFUNG)-RELATED"/>
    <property type="match status" value="1"/>
</dbReference>
<feature type="compositionally biased region" description="Polar residues" evidence="6">
    <location>
        <begin position="1"/>
        <end position="27"/>
    </location>
</feature>
<evidence type="ECO:0000256" key="6">
    <source>
        <dbReference type="SAM" id="MobiDB-lite"/>
    </source>
</evidence>
<dbReference type="SUPFAM" id="SSF103473">
    <property type="entry name" value="MFS general substrate transporter"/>
    <property type="match status" value="1"/>
</dbReference>